<evidence type="ECO:0000313" key="3">
    <source>
        <dbReference type="EMBL" id="KAK8238066.1"/>
    </source>
</evidence>
<feature type="transmembrane region" description="Helical" evidence="2">
    <location>
        <begin position="6"/>
        <end position="31"/>
    </location>
</feature>
<keyword evidence="2" id="KW-1133">Transmembrane helix</keyword>
<sequence>MIPSSLIVAIAVVGVVAVTLVLTALLCAGYTPTYCMSRMRKRLRALRDKLSWNTEGSAASGMELPQYQARNDSAQPSPPPSTDIPPALSPSTSLRVPSPISHQPATANSPNRASSPVLAFMTLSPPSTAPRDMARSRPRPVGPEMAPKMRLILAAAEGRGRK</sequence>
<feature type="compositionally biased region" description="Polar residues" evidence="1">
    <location>
        <begin position="91"/>
        <end position="114"/>
    </location>
</feature>
<evidence type="ECO:0000256" key="1">
    <source>
        <dbReference type="SAM" id="MobiDB-lite"/>
    </source>
</evidence>
<keyword evidence="4" id="KW-1185">Reference proteome</keyword>
<evidence type="ECO:0000313" key="4">
    <source>
        <dbReference type="Proteomes" id="UP001492380"/>
    </source>
</evidence>
<gene>
    <name evidence="3" type="ORF">HDK90DRAFT_212330</name>
</gene>
<keyword evidence="2" id="KW-0812">Transmembrane</keyword>
<accession>A0ABR1YSV3</accession>
<keyword evidence="2" id="KW-0472">Membrane</keyword>
<dbReference type="EMBL" id="JBBWRZ010000004">
    <property type="protein sequence ID" value="KAK8238066.1"/>
    <property type="molecule type" value="Genomic_DNA"/>
</dbReference>
<name>A0ABR1YSV3_9PEZI</name>
<organism evidence="3 4">
    <name type="scientific">Phyllosticta capitalensis</name>
    <dbReference type="NCBI Taxonomy" id="121624"/>
    <lineage>
        <taxon>Eukaryota</taxon>
        <taxon>Fungi</taxon>
        <taxon>Dikarya</taxon>
        <taxon>Ascomycota</taxon>
        <taxon>Pezizomycotina</taxon>
        <taxon>Dothideomycetes</taxon>
        <taxon>Dothideomycetes incertae sedis</taxon>
        <taxon>Botryosphaeriales</taxon>
        <taxon>Phyllostictaceae</taxon>
        <taxon>Phyllosticta</taxon>
    </lineage>
</organism>
<evidence type="ECO:0000256" key="2">
    <source>
        <dbReference type="SAM" id="Phobius"/>
    </source>
</evidence>
<protein>
    <submittedName>
        <fullName evidence="3">Uncharacterized protein</fullName>
    </submittedName>
</protein>
<reference evidence="3 4" key="1">
    <citation type="submission" date="2024-04" db="EMBL/GenBank/DDBJ databases">
        <title>Phyllosticta paracitricarpa is synonymous to the EU quarantine fungus P. citricarpa based on phylogenomic analyses.</title>
        <authorList>
            <consortium name="Lawrence Berkeley National Laboratory"/>
            <person name="Van Ingen-Buijs V.A."/>
            <person name="Van Westerhoven A.C."/>
            <person name="Haridas S."/>
            <person name="Skiadas P."/>
            <person name="Martin F."/>
            <person name="Groenewald J.Z."/>
            <person name="Crous P.W."/>
            <person name="Seidl M.F."/>
        </authorList>
    </citation>
    <scope>NUCLEOTIDE SEQUENCE [LARGE SCALE GENOMIC DNA]</scope>
    <source>
        <strain evidence="3 4">CBS 123374</strain>
    </source>
</reference>
<comment type="caution">
    <text evidence="3">The sequence shown here is derived from an EMBL/GenBank/DDBJ whole genome shotgun (WGS) entry which is preliminary data.</text>
</comment>
<feature type="region of interest" description="Disordered" evidence="1">
    <location>
        <begin position="55"/>
        <end position="148"/>
    </location>
</feature>
<dbReference type="Proteomes" id="UP001492380">
    <property type="component" value="Unassembled WGS sequence"/>
</dbReference>
<proteinExistence type="predicted"/>